<sequence length="254" mass="30216">NKIYLKEQNNIYVAMNKLISSLEINSLTNKNIRIYCKEIENINRDNFLGKETIKKQDTYKNLQDNITTELFIPKYRDKLFWCFYIIENGYMKYETIHNAFIKEKNNKIEICENLRKKKDIIKMLKIKKNKLDNNLCNEEKISLLTFINLCRIFNYSFLILNGKIGYSNIIKDSKNTFLILKDGVDYGLYSDESKKTVKIKKALETNWIITNFKKPLKGISSYKIAELKEICNKLDIDIIKKKKKELYNLIQEKL</sequence>
<dbReference type="AlphaFoldDB" id="X0TDC4"/>
<gene>
    <name evidence="1" type="ORF">S01H1_13207</name>
</gene>
<reference evidence="1" key="1">
    <citation type="journal article" date="2014" name="Front. Microbiol.">
        <title>High frequency of phylogenetically diverse reductive dehalogenase-homologous genes in deep subseafloor sedimentary metagenomes.</title>
        <authorList>
            <person name="Kawai M."/>
            <person name="Futagami T."/>
            <person name="Toyoda A."/>
            <person name="Takaki Y."/>
            <person name="Nishi S."/>
            <person name="Hori S."/>
            <person name="Arai W."/>
            <person name="Tsubouchi T."/>
            <person name="Morono Y."/>
            <person name="Uchiyama I."/>
            <person name="Ito T."/>
            <person name="Fujiyama A."/>
            <person name="Inagaki F."/>
            <person name="Takami H."/>
        </authorList>
    </citation>
    <scope>NUCLEOTIDE SEQUENCE</scope>
    <source>
        <strain evidence="1">Expedition CK06-06</strain>
    </source>
</reference>
<evidence type="ECO:0000313" key="1">
    <source>
        <dbReference type="EMBL" id="GAF74045.1"/>
    </source>
</evidence>
<feature type="non-terminal residue" evidence="1">
    <location>
        <position position="1"/>
    </location>
</feature>
<dbReference type="EMBL" id="BARS01006811">
    <property type="protein sequence ID" value="GAF74045.1"/>
    <property type="molecule type" value="Genomic_DNA"/>
</dbReference>
<proteinExistence type="predicted"/>
<protein>
    <submittedName>
        <fullName evidence="1">Uncharacterized protein</fullName>
    </submittedName>
</protein>
<organism evidence="1">
    <name type="scientific">marine sediment metagenome</name>
    <dbReference type="NCBI Taxonomy" id="412755"/>
    <lineage>
        <taxon>unclassified sequences</taxon>
        <taxon>metagenomes</taxon>
        <taxon>ecological metagenomes</taxon>
    </lineage>
</organism>
<comment type="caution">
    <text evidence="1">The sequence shown here is derived from an EMBL/GenBank/DDBJ whole genome shotgun (WGS) entry which is preliminary data.</text>
</comment>
<accession>X0TDC4</accession>
<name>X0TDC4_9ZZZZ</name>